<keyword evidence="1" id="KW-0732">Signal</keyword>
<dbReference type="KEGG" id="cao:Celal_3680"/>
<dbReference type="EMBL" id="CP002453">
    <property type="protein sequence ID" value="ADV50935.1"/>
    <property type="molecule type" value="Genomic_DNA"/>
</dbReference>
<name>E6X9X4_CELAD</name>
<dbReference type="PROSITE" id="PS51257">
    <property type="entry name" value="PROKAR_LIPOPROTEIN"/>
    <property type="match status" value="1"/>
</dbReference>
<dbReference type="eggNOG" id="ENOG50315EC">
    <property type="taxonomic scope" value="Bacteria"/>
</dbReference>
<dbReference type="RefSeq" id="WP_013552386.1">
    <property type="nucleotide sequence ID" value="NC_014934.1"/>
</dbReference>
<dbReference type="Proteomes" id="UP000008634">
    <property type="component" value="Chromosome"/>
</dbReference>
<keyword evidence="3" id="KW-1185">Reference proteome</keyword>
<sequence length="50" mass="5323">MKKLVAVFAVVVLSLGMFSCTSEASQDEDQLYVNSPIACDDCGHVTTKGN</sequence>
<protein>
    <recommendedName>
        <fullName evidence="4">Lipoprotein</fullName>
    </recommendedName>
</protein>
<organism evidence="2 3">
    <name type="scientific">Cellulophaga algicola (strain DSM 14237 / IC166 / ACAM 630)</name>
    <dbReference type="NCBI Taxonomy" id="688270"/>
    <lineage>
        <taxon>Bacteria</taxon>
        <taxon>Pseudomonadati</taxon>
        <taxon>Bacteroidota</taxon>
        <taxon>Flavobacteriia</taxon>
        <taxon>Flavobacteriales</taxon>
        <taxon>Flavobacteriaceae</taxon>
        <taxon>Cellulophaga</taxon>
    </lineage>
</organism>
<accession>E6X9X4</accession>
<evidence type="ECO:0000313" key="2">
    <source>
        <dbReference type="EMBL" id="ADV50935.1"/>
    </source>
</evidence>
<reference evidence="2 3" key="1">
    <citation type="journal article" date="2010" name="Stand. Genomic Sci.">
        <title>Complete genome sequence of Cellulophaga algicola type strain (IC166).</title>
        <authorList>
            <person name="Abt B."/>
            <person name="Lu M."/>
            <person name="Misra M."/>
            <person name="Han C."/>
            <person name="Nolan M."/>
            <person name="Lucas S."/>
            <person name="Hammon N."/>
            <person name="Deshpande S."/>
            <person name="Cheng J.F."/>
            <person name="Tapia R."/>
            <person name="Goodwin L."/>
            <person name="Pitluck S."/>
            <person name="Liolios K."/>
            <person name="Pagani I."/>
            <person name="Ivanova N."/>
            <person name="Mavromatis K."/>
            <person name="Ovchinikova G."/>
            <person name="Pati A."/>
            <person name="Chen A."/>
            <person name="Palaniappan K."/>
            <person name="Land M."/>
            <person name="Hauser L."/>
            <person name="Chang Y.J."/>
            <person name="Jeffries C.D."/>
            <person name="Detter J.C."/>
            <person name="Brambilla E."/>
            <person name="Rohde M."/>
            <person name="Tindall B.J."/>
            <person name="Goker M."/>
            <person name="Woyke T."/>
            <person name="Bristow J."/>
            <person name="Eisen J.A."/>
            <person name="Markowitz V."/>
            <person name="Hugenholtz P."/>
            <person name="Kyrpides N.C."/>
            <person name="Klenk H.P."/>
            <person name="Lapidus A."/>
        </authorList>
    </citation>
    <scope>NUCLEOTIDE SEQUENCE [LARGE SCALE GENOMIC DNA]</scope>
    <source>
        <strain evidence="3">DSM 14237 / IC166 / ACAM 630</strain>
    </source>
</reference>
<evidence type="ECO:0000313" key="3">
    <source>
        <dbReference type="Proteomes" id="UP000008634"/>
    </source>
</evidence>
<feature type="chain" id="PRO_5003215105" description="Lipoprotein" evidence="1">
    <location>
        <begin position="25"/>
        <end position="50"/>
    </location>
</feature>
<gene>
    <name evidence="2" type="ordered locus">Celal_3680</name>
</gene>
<feature type="signal peptide" evidence="1">
    <location>
        <begin position="1"/>
        <end position="24"/>
    </location>
</feature>
<dbReference type="HOGENOM" id="CLU_3115937_0_0_10"/>
<evidence type="ECO:0000256" key="1">
    <source>
        <dbReference type="SAM" id="SignalP"/>
    </source>
</evidence>
<evidence type="ECO:0008006" key="4">
    <source>
        <dbReference type="Google" id="ProtNLM"/>
    </source>
</evidence>
<proteinExistence type="predicted"/>
<dbReference type="AlphaFoldDB" id="E6X9X4"/>
<dbReference type="STRING" id="688270.Celal_3680"/>